<organism evidence="4 5">
    <name type="scientific">Paracoccus marinaquae</name>
    <dbReference type="NCBI Taxonomy" id="2841926"/>
    <lineage>
        <taxon>Bacteria</taxon>
        <taxon>Pseudomonadati</taxon>
        <taxon>Pseudomonadota</taxon>
        <taxon>Alphaproteobacteria</taxon>
        <taxon>Rhodobacterales</taxon>
        <taxon>Paracoccaceae</taxon>
        <taxon>Paracoccus</taxon>
    </lineage>
</organism>
<dbReference type="Pfam" id="PF05272">
    <property type="entry name" value="VapE-like_dom"/>
    <property type="match status" value="1"/>
</dbReference>
<evidence type="ECO:0000313" key="4">
    <source>
        <dbReference type="EMBL" id="MBU3031925.1"/>
    </source>
</evidence>
<dbReference type="InterPro" id="IPR055570">
    <property type="entry name" value="DUF7146"/>
</dbReference>
<evidence type="ECO:0000259" key="3">
    <source>
        <dbReference type="Pfam" id="PF23639"/>
    </source>
</evidence>
<comment type="caution">
    <text evidence="4">The sequence shown here is derived from an EMBL/GenBank/DDBJ whole genome shotgun (WGS) entry which is preliminary data.</text>
</comment>
<dbReference type="PANTHER" id="PTHR34985">
    <property type="entry name" value="SLR0554 PROTEIN"/>
    <property type="match status" value="1"/>
</dbReference>
<feature type="domain" description="DUF7146" evidence="3">
    <location>
        <begin position="192"/>
        <end position="288"/>
    </location>
</feature>
<reference evidence="4" key="1">
    <citation type="submission" date="2021-06" db="EMBL/GenBank/DDBJ databases">
        <title>Paracoccus bacterium XHP0099 sp. nov., isolated from the surface waters of the Yellow Sea.</title>
        <authorList>
            <person name="Xue H."/>
            <person name="Zhang D."/>
        </authorList>
    </citation>
    <scope>NUCLEOTIDE SEQUENCE</scope>
    <source>
        <strain evidence="4">XHP0099</strain>
    </source>
</reference>
<accession>A0ABS6AMX4</accession>
<keyword evidence="5" id="KW-1185">Reference proteome</keyword>
<name>A0ABS6AMX4_9RHOB</name>
<gene>
    <name evidence="4" type="ORF">KNW02_17620</name>
</gene>
<dbReference type="Pfam" id="PF13362">
    <property type="entry name" value="Toprim_3"/>
    <property type="match status" value="1"/>
</dbReference>
<dbReference type="InterPro" id="IPR034154">
    <property type="entry name" value="TOPRIM_DnaG/twinkle"/>
</dbReference>
<dbReference type="InterPro" id="IPR006171">
    <property type="entry name" value="TOPRIM_dom"/>
</dbReference>
<sequence>MTGLGAAISTAAAGSIPPSRAPSAGSCCWPDVTAGKGGIHEEPVPCAAIGGVPVSAAVIDLNDVRPFYQQPDRYDLDLIVQRLREAAEDWVPRLFPRGRRSGDEWRLANIRGDAPRKMGSCVITLRGPHAGDWIDFDGNQGGGPISAIEEATGLDGRALIAEAADIAGVAPGAPERRAPSVPPPLKRDPALEIARLLAGAVPLAGSVGETYLRARGLADPGSPDLLFHPDLPDFDSRRGWPGLIALARLANGDRAPGIHRTFLLDDGSAKAPAGKKMLGSVAEAAVRLFAMPEDGNLGVAEGIETALAAHALFGTPVWAALSADGLARFHWPEGTTRITIYADAGDAGRQAAATLSDRLNRADVPNEIVVPLHGDDFNDDLMRGARAEDYSRSSGAPDNDAASTTLPAENDIAALVAATAALTNPPELGALSSLLGRLALARLDPLPERQILARIKTATGIAMAILEKQMAELRRRVNATGDPHARIVRPAWLSRLCQDLSGTPERNEANVIIALNSDAVFAGVLGFDDFAQEIVLRQPLPWDEASATFPRPWEDADDIRTAEWLQLRGLNVAPTVVSRAVGAVARELRLHPVRDWLDTLTWDGTPRIETWTSIYLGAEPTAFHHTVGALWLISAVARIYRPGVKADHMLILEGPQGARKSTAIKVLAGEDWFTDELPELGSKDAAIHMQGVWIVEIAELDAIGRAEVSRIKAFLTRTTDRFRPPYGRYTVEVPRQCVFAGTVNPDTYLRDETGNRRFWPLRCGAIDIPGLARDRDQLWAEAVHRFREGAIWWIEDPAVLAEAAAAQEARYQADAWDARIDRWLTHETRSVNRGHAGWDDWQDEEFERLEPIRDTSVGEILEGALGIEPAKWTKGDQMRVGAWLKARHWERYKRRSGEAREWRYRRPTEID</sequence>
<dbReference type="Pfam" id="PF23639">
    <property type="entry name" value="DUF7146"/>
    <property type="match status" value="1"/>
</dbReference>
<dbReference type="PANTHER" id="PTHR34985:SF1">
    <property type="entry name" value="SLR0554 PROTEIN"/>
    <property type="match status" value="1"/>
</dbReference>
<evidence type="ECO:0000259" key="1">
    <source>
        <dbReference type="Pfam" id="PF05272"/>
    </source>
</evidence>
<feature type="domain" description="Virulence-associated protein E-like" evidence="1">
    <location>
        <begin position="597"/>
        <end position="809"/>
    </location>
</feature>
<evidence type="ECO:0000313" key="5">
    <source>
        <dbReference type="Proteomes" id="UP001166191"/>
    </source>
</evidence>
<feature type="domain" description="Toprim" evidence="2">
    <location>
        <begin position="297"/>
        <end position="384"/>
    </location>
</feature>
<proteinExistence type="predicted"/>
<evidence type="ECO:0000259" key="2">
    <source>
        <dbReference type="Pfam" id="PF13362"/>
    </source>
</evidence>
<dbReference type="Proteomes" id="UP001166191">
    <property type="component" value="Unassembled WGS sequence"/>
</dbReference>
<protein>
    <submittedName>
        <fullName evidence="4">Toprim domain-containing protein</fullName>
    </submittedName>
</protein>
<dbReference type="EMBL" id="JAHKNG010000046">
    <property type="protein sequence ID" value="MBU3031925.1"/>
    <property type="molecule type" value="Genomic_DNA"/>
</dbReference>
<dbReference type="InterPro" id="IPR007936">
    <property type="entry name" value="VapE-like_dom"/>
</dbReference>
<dbReference type="CDD" id="cd01029">
    <property type="entry name" value="TOPRIM_primases"/>
    <property type="match status" value="1"/>
</dbReference>